<evidence type="ECO:0000313" key="2">
    <source>
        <dbReference type="Proteomes" id="UP001234202"/>
    </source>
</evidence>
<sequence>MADGPMRFSYIAPTDAATEDAEGPVWFYTRDKVTLGALLDQEIRSVLAAEVGEGEARAWPGVVVN</sequence>
<evidence type="ECO:0000313" key="1">
    <source>
        <dbReference type="EMBL" id="KAJ9128060.1"/>
    </source>
</evidence>
<keyword evidence="2" id="KW-1185">Reference proteome</keyword>
<reference evidence="1" key="1">
    <citation type="submission" date="2023-04" db="EMBL/GenBank/DDBJ databases">
        <title>Draft Genome sequencing of Naganishia species isolated from polar environments using Oxford Nanopore Technology.</title>
        <authorList>
            <person name="Leo P."/>
            <person name="Venkateswaran K."/>
        </authorList>
    </citation>
    <scope>NUCLEOTIDE SEQUENCE</scope>
    <source>
        <strain evidence="1">DBVPG 5303</strain>
    </source>
</reference>
<comment type="caution">
    <text evidence="1">The sequence shown here is derived from an EMBL/GenBank/DDBJ whole genome shotgun (WGS) entry which is preliminary data.</text>
</comment>
<dbReference type="Proteomes" id="UP001234202">
    <property type="component" value="Unassembled WGS sequence"/>
</dbReference>
<proteinExistence type="predicted"/>
<organism evidence="1 2">
    <name type="scientific">Naganishia onofrii</name>
    <dbReference type="NCBI Taxonomy" id="1851511"/>
    <lineage>
        <taxon>Eukaryota</taxon>
        <taxon>Fungi</taxon>
        <taxon>Dikarya</taxon>
        <taxon>Basidiomycota</taxon>
        <taxon>Agaricomycotina</taxon>
        <taxon>Tremellomycetes</taxon>
        <taxon>Filobasidiales</taxon>
        <taxon>Filobasidiaceae</taxon>
        <taxon>Naganishia</taxon>
    </lineage>
</organism>
<dbReference type="EMBL" id="JASBWV010000001">
    <property type="protein sequence ID" value="KAJ9128060.1"/>
    <property type="molecule type" value="Genomic_DNA"/>
</dbReference>
<name>A0ACC2XWR5_9TREE</name>
<gene>
    <name evidence="1" type="ORF">QFC24_000351</name>
</gene>
<accession>A0ACC2XWR5</accession>
<protein>
    <submittedName>
        <fullName evidence="1">Uncharacterized protein</fullName>
    </submittedName>
</protein>